<reference evidence="2" key="1">
    <citation type="journal article" date="2019" name="Int. J. Syst. Evol. Microbiol.">
        <title>The Global Catalogue of Microorganisms (GCM) 10K type strain sequencing project: providing services to taxonomists for standard genome sequencing and annotation.</title>
        <authorList>
            <consortium name="The Broad Institute Genomics Platform"/>
            <consortium name="The Broad Institute Genome Sequencing Center for Infectious Disease"/>
            <person name="Wu L."/>
            <person name="Ma J."/>
        </authorList>
    </citation>
    <scope>NUCLEOTIDE SEQUENCE [LARGE SCALE GENOMIC DNA]</scope>
    <source>
        <strain evidence="2">JCM 14370</strain>
    </source>
</reference>
<accession>A0ABQ2D0H7</accession>
<dbReference type="Proteomes" id="UP000632222">
    <property type="component" value="Unassembled WGS sequence"/>
</dbReference>
<comment type="caution">
    <text evidence="1">The sequence shown here is derived from an EMBL/GenBank/DDBJ whole genome shotgun (WGS) entry which is preliminary data.</text>
</comment>
<name>A0ABQ2D0H7_9DEIO</name>
<dbReference type="EMBL" id="BMOD01000008">
    <property type="protein sequence ID" value="GGJ37492.1"/>
    <property type="molecule type" value="Genomic_DNA"/>
</dbReference>
<keyword evidence="2" id="KW-1185">Reference proteome</keyword>
<protein>
    <submittedName>
        <fullName evidence="1">Uncharacterized protein</fullName>
    </submittedName>
</protein>
<evidence type="ECO:0000313" key="2">
    <source>
        <dbReference type="Proteomes" id="UP000632222"/>
    </source>
</evidence>
<evidence type="ECO:0000313" key="1">
    <source>
        <dbReference type="EMBL" id="GGJ37492.1"/>
    </source>
</evidence>
<organism evidence="1 2">
    <name type="scientific">Deinococcus roseus</name>
    <dbReference type="NCBI Taxonomy" id="392414"/>
    <lineage>
        <taxon>Bacteria</taxon>
        <taxon>Thermotogati</taxon>
        <taxon>Deinococcota</taxon>
        <taxon>Deinococci</taxon>
        <taxon>Deinococcales</taxon>
        <taxon>Deinococcaceae</taxon>
        <taxon>Deinococcus</taxon>
    </lineage>
</organism>
<dbReference type="RefSeq" id="WP_189002979.1">
    <property type="nucleotide sequence ID" value="NZ_BMOD01000008.1"/>
</dbReference>
<proteinExistence type="predicted"/>
<sequence>MSTLPAQQPFRWNLQKTEQLGNLPQQGEPAYPEFLSDLRLCAAKVLSSSDNADLVFVGRSPESLYDHLQGALHNTSWKDRLQMLNLSIGGWTVDSIQKETPAALKAIEQQFQALNLMPAQILARPHGVAFVDLVCGGSTFLSLYRLLLHWAARDGIPARLLSQNIRFVGIVESLKTSPNTWRWQQKVKWQDAPIPEVKNISVPYRFWFYLGDQQHKVARWNPPAFWAEEQMQLPPREFWHLQALHFSRKLYEVGRSREEKLQLAREMVQLPGMKQGWYRSLVLQLKG</sequence>
<gene>
    <name evidence="1" type="ORF">GCM10008938_24530</name>
</gene>